<comment type="function">
    <text evidence="1">Catalyzes the phosphorylation of riboflavin (vitamin B2) to form flavin mononucleotide (FMN) coenzyme.</text>
</comment>
<sequence>MMTSLPNLSAAARFDSSQSPSHISPGGAPPSPVPHASTAPNDNLSDIDANKSGGFWQSALSETRHFAGGLIPHPTESTKHFTILRHSPALVFYRGPTTSVAITIFSAPKHPLPADRTIWLQQRGFSGDSGMKIKALVGATSTWLDVTPSARVEAQGLAPNSERSWQRDIGKAAKRSVKEKGDAKAHVPRETHVVRIPEASADGYFRLVLCTGGSAADIDGGSSRRKVLCPSPIFRIASTSTDSSVMRGASLSTMPIEMGVKVASVMASNTVNRYLAPVTAVAQAGASKLQPVLLAKDAGQFLFGGSGSKSKVGAGGEQYSERDPGYITPQTEGVLYGQGPEVVGSDEGPERPFPVKFQGRVVPGTGRSRGELGVPTANLADIPEEVKYSLRGVYFGWARILPGKGLDTTSQEWHEALISAGPSPYPRPSVVAETMMTVHLIHNFAGANFFNAKMKVIVMGYLRPMQQPTAPLQDRLRAISWDVQLTGASLSRENWGPDMTVDRLKSIKSSRSLSEKYADTRSKVQKQVERVPVHLAGIRAGDGEHRDKIHGNGGYWVAR</sequence>
<gene>
    <name evidence="16" type="ORF">B0T17DRAFT_590250</name>
</gene>
<name>A0AA39XCT7_9PEZI</name>
<dbReference type="Proteomes" id="UP001174934">
    <property type="component" value="Unassembled WGS sequence"/>
</dbReference>
<evidence type="ECO:0000256" key="1">
    <source>
        <dbReference type="ARBA" id="ARBA00003572"/>
    </source>
</evidence>
<evidence type="ECO:0000256" key="8">
    <source>
        <dbReference type="ARBA" id="ARBA00022679"/>
    </source>
</evidence>
<evidence type="ECO:0000313" key="17">
    <source>
        <dbReference type="Proteomes" id="UP001174934"/>
    </source>
</evidence>
<evidence type="ECO:0000256" key="6">
    <source>
        <dbReference type="ARBA" id="ARBA00022630"/>
    </source>
</evidence>
<dbReference type="GO" id="GO:0005739">
    <property type="term" value="C:mitochondrion"/>
    <property type="evidence" value="ECO:0007669"/>
    <property type="project" value="TreeGrafter"/>
</dbReference>
<dbReference type="GO" id="GO:0009398">
    <property type="term" value="P:FMN biosynthetic process"/>
    <property type="evidence" value="ECO:0007669"/>
    <property type="project" value="TreeGrafter"/>
</dbReference>
<evidence type="ECO:0000256" key="7">
    <source>
        <dbReference type="ARBA" id="ARBA00022643"/>
    </source>
</evidence>
<dbReference type="Pfam" id="PF01687">
    <property type="entry name" value="Flavokinase"/>
    <property type="match status" value="1"/>
</dbReference>
<dbReference type="EC" id="2.7.1.26" evidence="4"/>
<dbReference type="InterPro" id="IPR015865">
    <property type="entry name" value="Riboflavin_kinase_bac/euk"/>
</dbReference>
<evidence type="ECO:0000256" key="13">
    <source>
        <dbReference type="ARBA" id="ARBA00047880"/>
    </source>
</evidence>
<evidence type="ECO:0000313" key="16">
    <source>
        <dbReference type="EMBL" id="KAK0630870.1"/>
    </source>
</evidence>
<keyword evidence="7" id="KW-0288">FMN</keyword>
<feature type="domain" description="Riboflavin kinase" evidence="15">
    <location>
        <begin position="350"/>
        <end position="491"/>
    </location>
</feature>
<evidence type="ECO:0000256" key="10">
    <source>
        <dbReference type="ARBA" id="ARBA00022777"/>
    </source>
</evidence>
<feature type="region of interest" description="Disordered" evidence="14">
    <location>
        <begin position="345"/>
        <end position="369"/>
    </location>
</feature>
<evidence type="ECO:0000256" key="3">
    <source>
        <dbReference type="ARBA" id="ARBA00010108"/>
    </source>
</evidence>
<dbReference type="PANTHER" id="PTHR22749:SF6">
    <property type="entry name" value="RIBOFLAVIN KINASE"/>
    <property type="match status" value="1"/>
</dbReference>
<dbReference type="PANTHER" id="PTHR22749">
    <property type="entry name" value="RIBOFLAVIN KINASE/FMN ADENYLYLTRANSFERASE"/>
    <property type="match status" value="1"/>
</dbReference>
<dbReference type="SMART" id="SM00904">
    <property type="entry name" value="Flavokinase"/>
    <property type="match status" value="1"/>
</dbReference>
<evidence type="ECO:0000256" key="11">
    <source>
        <dbReference type="ARBA" id="ARBA00022840"/>
    </source>
</evidence>
<evidence type="ECO:0000256" key="2">
    <source>
        <dbReference type="ARBA" id="ARBA00005201"/>
    </source>
</evidence>
<comment type="caution">
    <text evidence="16">The sequence shown here is derived from an EMBL/GenBank/DDBJ whole genome shotgun (WGS) entry which is preliminary data.</text>
</comment>
<comment type="pathway">
    <text evidence="2">Cofactor biosynthesis; FMN biosynthesis; FMN from riboflavin (ATP route): step 1/1.</text>
</comment>
<keyword evidence="11" id="KW-0067">ATP-binding</keyword>
<proteinExistence type="inferred from homology"/>
<dbReference type="EMBL" id="JAULSR010000002">
    <property type="protein sequence ID" value="KAK0630870.1"/>
    <property type="molecule type" value="Genomic_DNA"/>
</dbReference>
<dbReference type="Gene3D" id="2.40.30.30">
    <property type="entry name" value="Riboflavin kinase-like"/>
    <property type="match status" value="1"/>
</dbReference>
<evidence type="ECO:0000259" key="15">
    <source>
        <dbReference type="SMART" id="SM00904"/>
    </source>
</evidence>
<organism evidence="16 17">
    <name type="scientific">Bombardia bombarda</name>
    <dbReference type="NCBI Taxonomy" id="252184"/>
    <lineage>
        <taxon>Eukaryota</taxon>
        <taxon>Fungi</taxon>
        <taxon>Dikarya</taxon>
        <taxon>Ascomycota</taxon>
        <taxon>Pezizomycotina</taxon>
        <taxon>Sordariomycetes</taxon>
        <taxon>Sordariomycetidae</taxon>
        <taxon>Sordariales</taxon>
        <taxon>Lasiosphaeriaceae</taxon>
        <taxon>Bombardia</taxon>
    </lineage>
</organism>
<reference evidence="16" key="1">
    <citation type="submission" date="2023-06" db="EMBL/GenBank/DDBJ databases">
        <title>Genome-scale phylogeny and comparative genomics of the fungal order Sordariales.</title>
        <authorList>
            <consortium name="Lawrence Berkeley National Laboratory"/>
            <person name="Hensen N."/>
            <person name="Bonometti L."/>
            <person name="Westerberg I."/>
            <person name="Brannstrom I.O."/>
            <person name="Guillou S."/>
            <person name="Cros-Aarteil S."/>
            <person name="Calhoun S."/>
            <person name="Haridas S."/>
            <person name="Kuo A."/>
            <person name="Mondo S."/>
            <person name="Pangilinan J."/>
            <person name="Riley R."/>
            <person name="LaButti K."/>
            <person name="Andreopoulos B."/>
            <person name="Lipzen A."/>
            <person name="Chen C."/>
            <person name="Yanf M."/>
            <person name="Daum C."/>
            <person name="Ng V."/>
            <person name="Clum A."/>
            <person name="Steindorff A."/>
            <person name="Ohm R."/>
            <person name="Martin F."/>
            <person name="Silar P."/>
            <person name="Natvig D."/>
            <person name="Lalanne C."/>
            <person name="Gautier V."/>
            <person name="Ament-velasquez S.L."/>
            <person name="Kruys A."/>
            <person name="Hutchinson M.I."/>
            <person name="Powell A.J."/>
            <person name="Barry K."/>
            <person name="Miller A.N."/>
            <person name="Grigoriev I.V."/>
            <person name="Debuchy R."/>
            <person name="Gladieux P."/>
            <person name="Thoren M.H."/>
            <person name="Johannesson H."/>
        </authorList>
    </citation>
    <scope>NUCLEOTIDE SEQUENCE</scope>
    <source>
        <strain evidence="16">SMH3391-2</strain>
    </source>
</reference>
<dbReference type="SUPFAM" id="SSF82114">
    <property type="entry name" value="Riboflavin kinase-like"/>
    <property type="match status" value="1"/>
</dbReference>
<comment type="catalytic activity">
    <reaction evidence="13">
        <text>riboflavin + ATP = FMN + ADP + H(+)</text>
        <dbReference type="Rhea" id="RHEA:14357"/>
        <dbReference type="ChEBI" id="CHEBI:15378"/>
        <dbReference type="ChEBI" id="CHEBI:30616"/>
        <dbReference type="ChEBI" id="CHEBI:57986"/>
        <dbReference type="ChEBI" id="CHEBI:58210"/>
        <dbReference type="ChEBI" id="CHEBI:456216"/>
        <dbReference type="EC" id="2.7.1.26"/>
    </reaction>
</comment>
<evidence type="ECO:0000256" key="9">
    <source>
        <dbReference type="ARBA" id="ARBA00022741"/>
    </source>
</evidence>
<evidence type="ECO:0000256" key="5">
    <source>
        <dbReference type="ARBA" id="ARBA00017394"/>
    </source>
</evidence>
<keyword evidence="9" id="KW-0547">Nucleotide-binding</keyword>
<protein>
    <recommendedName>
        <fullName evidence="5">Riboflavin kinase</fullName>
        <ecNumber evidence="4">2.7.1.26</ecNumber>
    </recommendedName>
    <alternativeName>
        <fullName evidence="12">Flavin mononucleotide kinase 1</fullName>
    </alternativeName>
</protein>
<comment type="similarity">
    <text evidence="3">Belongs to the flavokinase family.</text>
</comment>
<evidence type="ECO:0000256" key="4">
    <source>
        <dbReference type="ARBA" id="ARBA00012105"/>
    </source>
</evidence>
<dbReference type="GO" id="GO:0009231">
    <property type="term" value="P:riboflavin biosynthetic process"/>
    <property type="evidence" value="ECO:0007669"/>
    <property type="project" value="InterPro"/>
</dbReference>
<accession>A0AA39XCT7</accession>
<dbReference type="GO" id="GO:0005524">
    <property type="term" value="F:ATP binding"/>
    <property type="evidence" value="ECO:0007669"/>
    <property type="project" value="UniProtKB-KW"/>
</dbReference>
<keyword evidence="8" id="KW-0808">Transferase</keyword>
<feature type="region of interest" description="Disordered" evidence="14">
    <location>
        <begin position="1"/>
        <end position="48"/>
    </location>
</feature>
<dbReference type="InterPro" id="IPR023465">
    <property type="entry name" value="Riboflavin_kinase_dom_sf"/>
</dbReference>
<dbReference type="AlphaFoldDB" id="A0AA39XCT7"/>
<evidence type="ECO:0000256" key="14">
    <source>
        <dbReference type="SAM" id="MobiDB-lite"/>
    </source>
</evidence>
<evidence type="ECO:0000256" key="12">
    <source>
        <dbReference type="ARBA" id="ARBA00029960"/>
    </source>
</evidence>
<keyword evidence="6" id="KW-0285">Flavoprotein</keyword>
<dbReference type="InterPro" id="IPR023468">
    <property type="entry name" value="Riboflavin_kinase"/>
</dbReference>
<keyword evidence="17" id="KW-1185">Reference proteome</keyword>
<keyword evidence="10" id="KW-0418">Kinase</keyword>
<dbReference type="GO" id="GO:0008531">
    <property type="term" value="F:riboflavin kinase activity"/>
    <property type="evidence" value="ECO:0007669"/>
    <property type="project" value="UniProtKB-EC"/>
</dbReference>